<protein>
    <submittedName>
        <fullName evidence="1">Uncharacterized protein</fullName>
    </submittedName>
</protein>
<name>A0A1G9SF35_9PSEU</name>
<reference evidence="2" key="1">
    <citation type="submission" date="2016-10" db="EMBL/GenBank/DDBJ databases">
        <authorList>
            <person name="Varghese N."/>
            <person name="Submissions S."/>
        </authorList>
    </citation>
    <scope>NUCLEOTIDE SEQUENCE [LARGE SCALE GENOMIC DNA]</scope>
    <source>
        <strain evidence="2">DSM 44796</strain>
    </source>
</reference>
<sequence length="273" mass="29968">MARLSTTDQLADLRRTYTGENLSQAVPAVRDGDSVLPGATTEAQRRLEAKVLVAGCAAASMLQLMPPASIVRPAHAFRTVEPGETLRLHLSDRALGPLLFELLPRTEGGFGMGVAGLEHRQYRRSAELTTGDAGVVLAGVDEQAWDLGMRYVRWMHAHRGVEYTDGGGNDDEIAEPATGSALLRRVHLWHDASWLRALPMGGAWFVEWPGGPTEDEIRQKLGHPDFGTTRDITLRRIDAPAEDVEEGMRTYPWPEEFVSAVTAGQPDDRPGRR</sequence>
<evidence type="ECO:0000313" key="1">
    <source>
        <dbReference type="EMBL" id="SDM34011.1"/>
    </source>
</evidence>
<gene>
    <name evidence="1" type="ORF">SAMN04488074_12036</name>
</gene>
<proteinExistence type="predicted"/>
<organism evidence="1 2">
    <name type="scientific">Lentzea albidocapillata subsp. violacea</name>
    <dbReference type="NCBI Taxonomy" id="128104"/>
    <lineage>
        <taxon>Bacteria</taxon>
        <taxon>Bacillati</taxon>
        <taxon>Actinomycetota</taxon>
        <taxon>Actinomycetes</taxon>
        <taxon>Pseudonocardiales</taxon>
        <taxon>Pseudonocardiaceae</taxon>
        <taxon>Lentzea</taxon>
    </lineage>
</organism>
<dbReference type="AlphaFoldDB" id="A0A1G9SF35"/>
<evidence type="ECO:0000313" key="2">
    <source>
        <dbReference type="Proteomes" id="UP000199682"/>
    </source>
</evidence>
<dbReference type="EMBL" id="FNET01000020">
    <property type="protein sequence ID" value="SDM34011.1"/>
    <property type="molecule type" value="Genomic_DNA"/>
</dbReference>
<dbReference type="Proteomes" id="UP000199682">
    <property type="component" value="Unassembled WGS sequence"/>
</dbReference>
<dbReference type="RefSeq" id="WP_090012102.1">
    <property type="nucleotide sequence ID" value="NZ_FNET01000020.1"/>
</dbReference>
<accession>A0A1G9SF35</accession>